<name>A0A4R8DJE9_9BACT</name>
<evidence type="ECO:0000313" key="3">
    <source>
        <dbReference type="Proteomes" id="UP000294498"/>
    </source>
</evidence>
<evidence type="ECO:0000313" key="2">
    <source>
        <dbReference type="EMBL" id="TDW97444.1"/>
    </source>
</evidence>
<dbReference type="AlphaFoldDB" id="A0A4R8DJE9"/>
<protein>
    <submittedName>
        <fullName evidence="2">Excisionase family DNA binding protein</fullName>
    </submittedName>
</protein>
<proteinExistence type="predicted"/>
<dbReference type="Proteomes" id="UP000294498">
    <property type="component" value="Unassembled WGS sequence"/>
</dbReference>
<comment type="caution">
    <text evidence="2">The sequence shown here is derived from an EMBL/GenBank/DDBJ whole genome shotgun (WGS) entry which is preliminary data.</text>
</comment>
<dbReference type="InterPro" id="IPR010093">
    <property type="entry name" value="SinI_DNA-bd"/>
</dbReference>
<dbReference type="NCBIfam" id="TIGR01764">
    <property type="entry name" value="excise"/>
    <property type="match status" value="1"/>
</dbReference>
<organism evidence="2 3">
    <name type="scientific">Dinghuibacter silviterrae</name>
    <dbReference type="NCBI Taxonomy" id="1539049"/>
    <lineage>
        <taxon>Bacteria</taxon>
        <taxon>Pseudomonadati</taxon>
        <taxon>Bacteroidota</taxon>
        <taxon>Chitinophagia</taxon>
        <taxon>Chitinophagales</taxon>
        <taxon>Chitinophagaceae</taxon>
        <taxon>Dinghuibacter</taxon>
    </lineage>
</organism>
<feature type="domain" description="Helix-turn-helix" evidence="1">
    <location>
        <begin position="81"/>
        <end position="126"/>
    </location>
</feature>
<keyword evidence="3" id="KW-1185">Reference proteome</keyword>
<gene>
    <name evidence="2" type="ORF">EDB95_5294</name>
</gene>
<sequence>MDALIEKTTREDQRIAKGSVNLFKKLSRSLGSSKKVVEISFPESDEPLRLPAKVIAMMAEILSGMSVGRSVAVIQTEMEVSTQEAADFLEVSRPHVVRLLEKGEIPFTKAGTHRRIKISDLIAYQKTLKATRRKQLKFLAKQAQDLKLDY</sequence>
<dbReference type="RefSeq" id="WP_133999687.1">
    <property type="nucleotide sequence ID" value="NZ_SODV01000002.1"/>
</dbReference>
<dbReference type="GO" id="GO:0003677">
    <property type="term" value="F:DNA binding"/>
    <property type="evidence" value="ECO:0007669"/>
    <property type="project" value="InterPro"/>
</dbReference>
<dbReference type="InterPro" id="IPR041657">
    <property type="entry name" value="HTH_17"/>
</dbReference>
<dbReference type="OrthoDB" id="26212at2"/>
<evidence type="ECO:0000259" key="1">
    <source>
        <dbReference type="Pfam" id="PF12728"/>
    </source>
</evidence>
<reference evidence="2 3" key="1">
    <citation type="submission" date="2019-03" db="EMBL/GenBank/DDBJ databases">
        <title>Genomic Encyclopedia of Type Strains, Phase IV (KMG-IV): sequencing the most valuable type-strain genomes for metagenomic binning, comparative biology and taxonomic classification.</title>
        <authorList>
            <person name="Goeker M."/>
        </authorList>
    </citation>
    <scope>NUCLEOTIDE SEQUENCE [LARGE SCALE GENOMIC DNA]</scope>
    <source>
        <strain evidence="2 3">DSM 100059</strain>
    </source>
</reference>
<dbReference type="EMBL" id="SODV01000002">
    <property type="protein sequence ID" value="TDW97444.1"/>
    <property type="molecule type" value="Genomic_DNA"/>
</dbReference>
<dbReference type="Pfam" id="PF12728">
    <property type="entry name" value="HTH_17"/>
    <property type="match status" value="1"/>
</dbReference>
<accession>A0A4R8DJE9</accession>